<dbReference type="InterPro" id="IPR004358">
    <property type="entry name" value="Sig_transdc_His_kin-like_C"/>
</dbReference>
<name>A0A1I3U1G3_9BACT</name>
<keyword evidence="16" id="KW-1185">Reference proteome</keyword>
<keyword evidence="10 12" id="KW-0472">Membrane</keyword>
<evidence type="ECO:0000259" key="13">
    <source>
        <dbReference type="PROSITE" id="PS50109"/>
    </source>
</evidence>
<keyword evidence="11" id="KW-0175">Coiled coil</keyword>
<keyword evidence="7 12" id="KW-0812">Transmembrane</keyword>
<dbReference type="SUPFAM" id="SSF55874">
    <property type="entry name" value="ATPase domain of HSP90 chaperone/DNA topoisomerase II/histidine kinase"/>
    <property type="match status" value="1"/>
</dbReference>
<dbReference type="PRINTS" id="PR00344">
    <property type="entry name" value="BCTRLSENSOR"/>
</dbReference>
<dbReference type="InterPro" id="IPR036890">
    <property type="entry name" value="HATPase_C_sf"/>
</dbReference>
<dbReference type="SMART" id="SM00304">
    <property type="entry name" value="HAMP"/>
    <property type="match status" value="1"/>
</dbReference>
<feature type="domain" description="HAMP" evidence="14">
    <location>
        <begin position="307"/>
        <end position="360"/>
    </location>
</feature>
<dbReference type="PANTHER" id="PTHR43065">
    <property type="entry name" value="SENSOR HISTIDINE KINASE"/>
    <property type="match status" value="1"/>
</dbReference>
<dbReference type="InterPro" id="IPR003594">
    <property type="entry name" value="HATPase_dom"/>
</dbReference>
<evidence type="ECO:0000256" key="11">
    <source>
        <dbReference type="SAM" id="Coils"/>
    </source>
</evidence>
<dbReference type="Gene3D" id="1.10.287.130">
    <property type="match status" value="1"/>
</dbReference>
<evidence type="ECO:0000256" key="4">
    <source>
        <dbReference type="ARBA" id="ARBA00022475"/>
    </source>
</evidence>
<evidence type="ECO:0000256" key="8">
    <source>
        <dbReference type="ARBA" id="ARBA00022777"/>
    </source>
</evidence>
<dbReference type="PROSITE" id="PS50885">
    <property type="entry name" value="HAMP"/>
    <property type="match status" value="1"/>
</dbReference>
<dbReference type="SUPFAM" id="SSF158472">
    <property type="entry name" value="HAMP domain-like"/>
    <property type="match status" value="1"/>
</dbReference>
<dbReference type="GO" id="GO:0005886">
    <property type="term" value="C:plasma membrane"/>
    <property type="evidence" value="ECO:0007669"/>
    <property type="project" value="UniProtKB-SubCell"/>
</dbReference>
<dbReference type="CDD" id="cd18773">
    <property type="entry name" value="PDC1_HK_sensor"/>
    <property type="match status" value="1"/>
</dbReference>
<dbReference type="CDD" id="cd06225">
    <property type="entry name" value="HAMP"/>
    <property type="match status" value="1"/>
</dbReference>
<keyword evidence="8 15" id="KW-0418">Kinase</keyword>
<dbReference type="PROSITE" id="PS50109">
    <property type="entry name" value="HIS_KIN"/>
    <property type="match status" value="1"/>
</dbReference>
<feature type="transmembrane region" description="Helical" evidence="12">
    <location>
        <begin position="287"/>
        <end position="305"/>
    </location>
</feature>
<gene>
    <name evidence="15" type="ORF">SAMN04488082_106154</name>
</gene>
<dbReference type="Gene3D" id="3.30.450.20">
    <property type="entry name" value="PAS domain"/>
    <property type="match status" value="2"/>
</dbReference>
<dbReference type="InterPro" id="IPR003660">
    <property type="entry name" value="HAMP_dom"/>
</dbReference>
<comment type="catalytic activity">
    <reaction evidence="1">
        <text>ATP + protein L-histidine = ADP + protein N-phospho-L-histidine.</text>
        <dbReference type="EC" id="2.7.13.3"/>
    </reaction>
</comment>
<dbReference type="InterPro" id="IPR005467">
    <property type="entry name" value="His_kinase_dom"/>
</dbReference>
<evidence type="ECO:0000256" key="7">
    <source>
        <dbReference type="ARBA" id="ARBA00022692"/>
    </source>
</evidence>
<evidence type="ECO:0000256" key="2">
    <source>
        <dbReference type="ARBA" id="ARBA00004651"/>
    </source>
</evidence>
<keyword evidence="9 12" id="KW-1133">Transmembrane helix</keyword>
<dbReference type="GO" id="GO:0000155">
    <property type="term" value="F:phosphorelay sensor kinase activity"/>
    <property type="evidence" value="ECO:0007669"/>
    <property type="project" value="InterPro"/>
</dbReference>
<dbReference type="RefSeq" id="WP_092374060.1">
    <property type="nucleotide sequence ID" value="NZ_FORX01000006.1"/>
</dbReference>
<protein>
    <recommendedName>
        <fullName evidence="3">histidine kinase</fullName>
        <ecNumber evidence="3">2.7.13.3</ecNumber>
    </recommendedName>
</protein>
<evidence type="ECO:0000259" key="14">
    <source>
        <dbReference type="PROSITE" id="PS50885"/>
    </source>
</evidence>
<keyword evidence="6" id="KW-0808">Transferase</keyword>
<dbReference type="OrthoDB" id="5342753at2"/>
<evidence type="ECO:0000256" key="1">
    <source>
        <dbReference type="ARBA" id="ARBA00000085"/>
    </source>
</evidence>
<keyword evidence="5" id="KW-0597">Phosphoprotein</keyword>
<feature type="coiled-coil region" evidence="11">
    <location>
        <begin position="373"/>
        <end position="407"/>
    </location>
</feature>
<comment type="subcellular location">
    <subcellularLocation>
        <location evidence="2">Cell membrane</location>
        <topology evidence="2">Multi-pass membrane protein</topology>
    </subcellularLocation>
</comment>
<dbReference type="Gene3D" id="3.30.565.10">
    <property type="entry name" value="Histidine kinase-like ATPase, C-terminal domain"/>
    <property type="match status" value="1"/>
</dbReference>
<evidence type="ECO:0000313" key="15">
    <source>
        <dbReference type="EMBL" id="SFJ75611.1"/>
    </source>
</evidence>
<evidence type="ECO:0000256" key="3">
    <source>
        <dbReference type="ARBA" id="ARBA00012438"/>
    </source>
</evidence>
<dbReference type="Gene3D" id="6.10.340.10">
    <property type="match status" value="1"/>
</dbReference>
<evidence type="ECO:0000256" key="6">
    <source>
        <dbReference type="ARBA" id="ARBA00022679"/>
    </source>
</evidence>
<keyword evidence="4" id="KW-1003">Cell membrane</keyword>
<sequence>MRFPFFHSIRATLVFLVLLAVLPALGIMLFSGYSLRVNMIESAEEGALRQIQVMGSRHEQVVDNARLLLATLAKAREIQMLDPQGSRLLLEEMLSRNGAYTALALYDLQGRMVSASPADAFSSGEEQACLQEAREHMHFSMGSYHLVSGTQNVVVEFAQPVVDLEGSLRGVLAASFDLSYFGRIFTEAHLPEGSIFTLTDADGTRLTRFPETEKYTWVPDLPRMITRMSGERAEGTFLEKGVDGVRRLYSFKRVQFGEDPSRPLMIRLGQPEDLALAEARRALFRNTFLLVLATVLAVVVARFVGELTIMRRLKRLLAAADRLGTGDLSTRTDLDHAEGELGVLAAAFDRMAGSLQVQDSERRRAEEECCLLNTDLEERVETRTAELATANTELQTALENLRQAQGQLVMSEKLAALGGLVAGVAHEINTPVGVALSATSTLAEKNRVISELFATGEMKRSDLSEYLESTREGAEMSLINLNRASDLIRSFKMVAADQVSESRRGFNVREYIGQVLLSLRPKLKRTTHRIEVECDEDLVIDSYPGAFSQILTNFIVNSLTHAFGEKETGLIRIEIAKNDGMLNLTYSDDGCGIAPEYQDRVFEPFFTTARAKGSTGLGLHIVFNIVTSTLGGTITCCSAPGQGTSFQVRMPLQREGT</sequence>
<evidence type="ECO:0000313" key="16">
    <source>
        <dbReference type="Proteomes" id="UP000198635"/>
    </source>
</evidence>
<dbReference type="SMART" id="SM00387">
    <property type="entry name" value="HATPase_c"/>
    <property type="match status" value="1"/>
</dbReference>
<evidence type="ECO:0000256" key="10">
    <source>
        <dbReference type="ARBA" id="ARBA00023136"/>
    </source>
</evidence>
<dbReference type="Pfam" id="PF00672">
    <property type="entry name" value="HAMP"/>
    <property type="match status" value="1"/>
</dbReference>
<dbReference type="PANTHER" id="PTHR43065:SF47">
    <property type="match status" value="1"/>
</dbReference>
<accession>A0A1I3U1G3</accession>
<evidence type="ECO:0000256" key="5">
    <source>
        <dbReference type="ARBA" id="ARBA00022553"/>
    </source>
</evidence>
<evidence type="ECO:0000256" key="12">
    <source>
        <dbReference type="SAM" id="Phobius"/>
    </source>
</evidence>
<dbReference type="EMBL" id="FORX01000006">
    <property type="protein sequence ID" value="SFJ75611.1"/>
    <property type="molecule type" value="Genomic_DNA"/>
</dbReference>
<feature type="domain" description="Histidine kinase" evidence="13">
    <location>
        <begin position="423"/>
        <end position="654"/>
    </location>
</feature>
<reference evidence="16" key="1">
    <citation type="submission" date="2016-10" db="EMBL/GenBank/DDBJ databases">
        <authorList>
            <person name="Varghese N."/>
            <person name="Submissions S."/>
        </authorList>
    </citation>
    <scope>NUCLEOTIDE SEQUENCE [LARGE SCALE GENOMIC DNA]</scope>
    <source>
        <strain evidence="16">DSM 5918</strain>
    </source>
</reference>
<dbReference type="InterPro" id="IPR033479">
    <property type="entry name" value="dCache_1"/>
</dbReference>
<dbReference type="CDD" id="cd12915">
    <property type="entry name" value="PDC2_DGC_like"/>
    <property type="match status" value="1"/>
</dbReference>
<dbReference type="EC" id="2.7.13.3" evidence="3"/>
<dbReference type="STRING" id="52560.SAMN04488082_106154"/>
<evidence type="ECO:0000256" key="9">
    <source>
        <dbReference type="ARBA" id="ARBA00022989"/>
    </source>
</evidence>
<organism evidence="15 16">
    <name type="scientific">Desulfomicrobium apsheronum</name>
    <dbReference type="NCBI Taxonomy" id="52560"/>
    <lineage>
        <taxon>Bacteria</taxon>
        <taxon>Pseudomonadati</taxon>
        <taxon>Thermodesulfobacteriota</taxon>
        <taxon>Desulfovibrionia</taxon>
        <taxon>Desulfovibrionales</taxon>
        <taxon>Desulfomicrobiaceae</taxon>
        <taxon>Desulfomicrobium</taxon>
    </lineage>
</organism>
<dbReference type="Pfam" id="PF02518">
    <property type="entry name" value="HATPase_c"/>
    <property type="match status" value="1"/>
</dbReference>
<dbReference type="InterPro" id="IPR003661">
    <property type="entry name" value="HisK_dim/P_dom"/>
</dbReference>
<dbReference type="AlphaFoldDB" id="A0A1I3U1G3"/>
<dbReference type="Proteomes" id="UP000198635">
    <property type="component" value="Unassembled WGS sequence"/>
</dbReference>
<dbReference type="CDD" id="cd00082">
    <property type="entry name" value="HisKA"/>
    <property type="match status" value="1"/>
</dbReference>
<dbReference type="Pfam" id="PF02743">
    <property type="entry name" value="dCache_1"/>
    <property type="match status" value="1"/>
</dbReference>
<proteinExistence type="predicted"/>